<evidence type="ECO:0000313" key="3">
    <source>
        <dbReference type="Proteomes" id="UP000335636"/>
    </source>
</evidence>
<sequence length="153" mass="16795">MGPQSPRHSKECLGWGSSRAGRHRNHRERDSLNWRGGSGVGKATSLQELGPPPHHIRPYKDKKDGIEKTAEVYTRLKSRVPRPKTEAIQKANKTGKEKEKAEAEKAEEKLAGEDAPKEKVEEEPSTGEGWDGPLSPTRPTTEAVPAGDSSRPS</sequence>
<comment type="caution">
    <text evidence="2">The sequence shown here is derived from an EMBL/GenBank/DDBJ whole genome shotgun (WGS) entry which is preliminary data.</text>
</comment>
<evidence type="ECO:0000313" key="2">
    <source>
        <dbReference type="EMBL" id="VTJ91873.1"/>
    </source>
</evidence>
<protein>
    <submittedName>
        <fullName evidence="2">Uncharacterized protein</fullName>
    </submittedName>
</protein>
<feature type="compositionally biased region" description="Basic and acidic residues" evidence="1">
    <location>
        <begin position="94"/>
        <end position="122"/>
    </location>
</feature>
<feature type="non-terminal residue" evidence="2">
    <location>
        <position position="153"/>
    </location>
</feature>
<keyword evidence="3" id="KW-1185">Reference proteome</keyword>
<name>A0A5E4DCM3_MARMO</name>
<accession>A0A5E4DCM3</accession>
<feature type="region of interest" description="Disordered" evidence="1">
    <location>
        <begin position="1"/>
        <end position="153"/>
    </location>
</feature>
<feature type="compositionally biased region" description="Basic and acidic residues" evidence="1">
    <location>
        <begin position="58"/>
        <end position="70"/>
    </location>
</feature>
<dbReference type="AlphaFoldDB" id="A0A5E4DCM3"/>
<proteinExistence type="predicted"/>
<reference evidence="2" key="1">
    <citation type="submission" date="2019-04" db="EMBL/GenBank/DDBJ databases">
        <authorList>
            <person name="Alioto T."/>
            <person name="Alioto T."/>
        </authorList>
    </citation>
    <scope>NUCLEOTIDE SEQUENCE [LARGE SCALE GENOMIC DNA]</scope>
</reference>
<evidence type="ECO:0000256" key="1">
    <source>
        <dbReference type="SAM" id="MobiDB-lite"/>
    </source>
</evidence>
<gene>
    <name evidence="2" type="ORF">MONAX_5E045566</name>
</gene>
<dbReference type="EMBL" id="CABDUW010011794">
    <property type="protein sequence ID" value="VTJ91873.1"/>
    <property type="molecule type" value="Genomic_DNA"/>
</dbReference>
<dbReference type="Proteomes" id="UP000335636">
    <property type="component" value="Unassembled WGS sequence"/>
</dbReference>
<organism evidence="2 3">
    <name type="scientific">Marmota monax</name>
    <name type="common">Woodchuck</name>
    <dbReference type="NCBI Taxonomy" id="9995"/>
    <lineage>
        <taxon>Eukaryota</taxon>
        <taxon>Metazoa</taxon>
        <taxon>Chordata</taxon>
        <taxon>Craniata</taxon>
        <taxon>Vertebrata</taxon>
        <taxon>Euteleostomi</taxon>
        <taxon>Mammalia</taxon>
        <taxon>Eutheria</taxon>
        <taxon>Euarchontoglires</taxon>
        <taxon>Glires</taxon>
        <taxon>Rodentia</taxon>
        <taxon>Sciuromorpha</taxon>
        <taxon>Sciuridae</taxon>
        <taxon>Xerinae</taxon>
        <taxon>Marmotini</taxon>
        <taxon>Marmota</taxon>
    </lineage>
</organism>